<organism evidence="5 6">
    <name type="scientific">Hibiscus syriacus</name>
    <name type="common">Rose of Sharon</name>
    <dbReference type="NCBI Taxonomy" id="106335"/>
    <lineage>
        <taxon>Eukaryota</taxon>
        <taxon>Viridiplantae</taxon>
        <taxon>Streptophyta</taxon>
        <taxon>Embryophyta</taxon>
        <taxon>Tracheophyta</taxon>
        <taxon>Spermatophyta</taxon>
        <taxon>Magnoliopsida</taxon>
        <taxon>eudicotyledons</taxon>
        <taxon>Gunneridae</taxon>
        <taxon>Pentapetalae</taxon>
        <taxon>rosids</taxon>
        <taxon>malvids</taxon>
        <taxon>Malvales</taxon>
        <taxon>Malvaceae</taxon>
        <taxon>Malvoideae</taxon>
        <taxon>Hibiscus</taxon>
    </lineage>
</organism>
<feature type="transmembrane region" description="Helical" evidence="4">
    <location>
        <begin position="102"/>
        <end position="121"/>
    </location>
</feature>
<feature type="transmembrane region" description="Helical" evidence="4">
    <location>
        <begin position="12"/>
        <end position="33"/>
    </location>
</feature>
<dbReference type="InterPro" id="IPR030184">
    <property type="entry name" value="WAT1-related"/>
</dbReference>
<accession>A0A6A3BNR5</accession>
<reference evidence="5" key="1">
    <citation type="submission" date="2019-09" db="EMBL/GenBank/DDBJ databases">
        <title>Draft genome information of white flower Hibiscus syriacus.</title>
        <authorList>
            <person name="Kim Y.-M."/>
        </authorList>
    </citation>
    <scope>NUCLEOTIDE SEQUENCE [LARGE SCALE GENOMIC DNA]</scope>
    <source>
        <strain evidence="5">YM2019G1</strain>
    </source>
</reference>
<evidence type="ECO:0000313" key="5">
    <source>
        <dbReference type="EMBL" id="KAE8718224.1"/>
    </source>
</evidence>
<feature type="transmembrane region" description="Helical" evidence="4">
    <location>
        <begin position="39"/>
        <end position="56"/>
    </location>
</feature>
<evidence type="ECO:0000256" key="4">
    <source>
        <dbReference type="SAM" id="Phobius"/>
    </source>
</evidence>
<dbReference type="SUPFAM" id="SSF55144">
    <property type="entry name" value="LigT-like"/>
    <property type="match status" value="1"/>
</dbReference>
<evidence type="ECO:0000256" key="1">
    <source>
        <dbReference type="ARBA" id="ARBA00022692"/>
    </source>
</evidence>
<dbReference type="GO" id="GO:0016020">
    <property type="term" value="C:membrane"/>
    <property type="evidence" value="ECO:0007669"/>
    <property type="project" value="InterPro"/>
</dbReference>
<keyword evidence="3 4" id="KW-0472">Membrane</keyword>
<feature type="transmembrane region" description="Helical" evidence="4">
    <location>
        <begin position="142"/>
        <end position="159"/>
    </location>
</feature>
<comment type="caution">
    <text evidence="5">The sequence shown here is derived from an EMBL/GenBank/DDBJ whole genome shotgun (WGS) entry which is preliminary data.</text>
</comment>
<dbReference type="EMBL" id="VEPZ02000814">
    <property type="protein sequence ID" value="KAE8718224.1"/>
    <property type="molecule type" value="Genomic_DNA"/>
</dbReference>
<evidence type="ECO:0000256" key="3">
    <source>
        <dbReference type="ARBA" id="ARBA00023136"/>
    </source>
</evidence>
<name>A0A6A3BNR5_HIBSY</name>
<feature type="transmembrane region" description="Helical" evidence="4">
    <location>
        <begin position="63"/>
        <end position="82"/>
    </location>
</feature>
<dbReference type="PANTHER" id="PTHR31218">
    <property type="entry name" value="WAT1-RELATED PROTEIN"/>
    <property type="match status" value="1"/>
</dbReference>
<feature type="transmembrane region" description="Helical" evidence="4">
    <location>
        <begin position="165"/>
        <end position="198"/>
    </location>
</feature>
<dbReference type="GO" id="GO:0022857">
    <property type="term" value="F:transmembrane transporter activity"/>
    <property type="evidence" value="ECO:0007669"/>
    <property type="project" value="InterPro"/>
</dbReference>
<protein>
    <submittedName>
        <fullName evidence="5">Nodulin MtN21 /EamA-like transporter family protein, putative isoform 1</fullName>
    </submittedName>
</protein>
<keyword evidence="6" id="KW-1185">Reference proteome</keyword>
<sequence length="337" mass="36484">MTRRNELKESVLPSIAIVAAEFSMVAINVLAKAASLEGMSFFVFTAYCQLLVYKGLELSSPTLASAINNLIPAFTFILAVFFSSTNMLAEPNLSSWRLSSSLAVVAVLYSGLVGFSILGVVKIWGVRLKGPAFVVSFRQTSIVIAVVMSSIFLGEVVFLGRPLSIVIAAFLSAIFLGDALHLGSVIGAVILSMGFYAVIWGKAKDERIDEDSGLSNFGQLPYNKLGLVVRLGQVDPKDPAPFLDPSKLESVVKSVASKQEPLALSFSSIGAFPNENNLLFLSPAPTMAILQFQAQLSEAIKKEGIEVGEDFKVDSWIPYCPVVNKFRKQELLRLFVC</sequence>
<dbReference type="Proteomes" id="UP000436088">
    <property type="component" value="Unassembled WGS sequence"/>
</dbReference>
<gene>
    <name evidence="5" type="ORF">F3Y22_tig00110017pilonHSYRG00179</name>
</gene>
<evidence type="ECO:0000256" key="2">
    <source>
        <dbReference type="ARBA" id="ARBA00022989"/>
    </source>
</evidence>
<dbReference type="AlphaFoldDB" id="A0A6A3BNR5"/>
<keyword evidence="2 4" id="KW-1133">Transmembrane helix</keyword>
<dbReference type="InterPro" id="IPR009097">
    <property type="entry name" value="Cyclic_Pdiesterase"/>
</dbReference>
<keyword evidence="1 4" id="KW-0812">Transmembrane</keyword>
<dbReference type="Gene3D" id="3.90.1140.10">
    <property type="entry name" value="Cyclic phosphodiesterase"/>
    <property type="match status" value="1"/>
</dbReference>
<evidence type="ECO:0000313" key="6">
    <source>
        <dbReference type="Proteomes" id="UP000436088"/>
    </source>
</evidence>
<proteinExistence type="predicted"/>